<dbReference type="PROSITE" id="PS51421">
    <property type="entry name" value="RAS"/>
    <property type="match status" value="1"/>
</dbReference>
<dbReference type="SMART" id="SM00173">
    <property type="entry name" value="RAS"/>
    <property type="match status" value="1"/>
</dbReference>
<dbReference type="SMART" id="SM00174">
    <property type="entry name" value="RHO"/>
    <property type="match status" value="1"/>
</dbReference>
<keyword evidence="3" id="KW-0342">GTP-binding</keyword>
<dbReference type="SUPFAM" id="SSF52540">
    <property type="entry name" value="P-loop containing nucleoside triphosphate hydrolases"/>
    <property type="match status" value="1"/>
</dbReference>
<dbReference type="Gene3D" id="3.40.50.300">
    <property type="entry name" value="P-loop containing nucleotide triphosphate hydrolases"/>
    <property type="match status" value="1"/>
</dbReference>
<dbReference type="GO" id="GO:0005525">
    <property type="term" value="F:GTP binding"/>
    <property type="evidence" value="ECO:0007669"/>
    <property type="project" value="UniProtKB-KW"/>
</dbReference>
<dbReference type="GO" id="GO:0003924">
    <property type="term" value="F:GTPase activity"/>
    <property type="evidence" value="ECO:0007669"/>
    <property type="project" value="InterPro"/>
</dbReference>
<dbReference type="InterPro" id="IPR003578">
    <property type="entry name" value="Small_GTPase_Rho"/>
</dbReference>
<dbReference type="GO" id="GO:0007264">
    <property type="term" value="P:small GTPase-mediated signal transduction"/>
    <property type="evidence" value="ECO:0007669"/>
    <property type="project" value="InterPro"/>
</dbReference>
<dbReference type="SMART" id="SM00175">
    <property type="entry name" value="RAB"/>
    <property type="match status" value="1"/>
</dbReference>
<dbReference type="InterPro" id="IPR005225">
    <property type="entry name" value="Small_GTP-bd"/>
</dbReference>
<keyword evidence="5" id="KW-1185">Reference proteome</keyword>
<dbReference type="Proteomes" id="UP000095038">
    <property type="component" value="Unassembled WGS sequence"/>
</dbReference>
<dbReference type="RefSeq" id="XP_020044594.1">
    <property type="nucleotide sequence ID" value="XM_020192104.1"/>
</dbReference>
<accession>A0A1D2V9W0</accession>
<dbReference type="CDD" id="cd00157">
    <property type="entry name" value="Rho"/>
    <property type="match status" value="1"/>
</dbReference>
<dbReference type="STRING" id="1344418.A0A1D2V9W0"/>
<evidence type="ECO:0000256" key="3">
    <source>
        <dbReference type="ARBA" id="ARBA00023134"/>
    </source>
</evidence>
<gene>
    <name evidence="4" type="ORF">ASCRUDRAFT_72703</name>
</gene>
<dbReference type="PROSITE" id="PS51420">
    <property type="entry name" value="RHO"/>
    <property type="match status" value="1"/>
</dbReference>
<name>A0A1D2V9W0_9ASCO</name>
<dbReference type="EMBL" id="KV454493">
    <property type="protein sequence ID" value="ODV58287.1"/>
    <property type="molecule type" value="Genomic_DNA"/>
</dbReference>
<dbReference type="PANTHER" id="PTHR24072">
    <property type="entry name" value="RHO FAMILY GTPASE"/>
    <property type="match status" value="1"/>
</dbReference>
<dbReference type="OrthoDB" id="8954335at2759"/>
<dbReference type="NCBIfam" id="TIGR00231">
    <property type="entry name" value="small_GTP"/>
    <property type="match status" value="1"/>
</dbReference>
<dbReference type="GeneID" id="30965740"/>
<dbReference type="InterPro" id="IPR001806">
    <property type="entry name" value="Small_GTPase"/>
</dbReference>
<evidence type="ECO:0000313" key="5">
    <source>
        <dbReference type="Proteomes" id="UP000095038"/>
    </source>
</evidence>
<dbReference type="PRINTS" id="PR00449">
    <property type="entry name" value="RASTRNSFRMNG"/>
</dbReference>
<organism evidence="4 5">
    <name type="scientific">Ascoidea rubescens DSM 1968</name>
    <dbReference type="NCBI Taxonomy" id="1344418"/>
    <lineage>
        <taxon>Eukaryota</taxon>
        <taxon>Fungi</taxon>
        <taxon>Dikarya</taxon>
        <taxon>Ascomycota</taxon>
        <taxon>Saccharomycotina</taxon>
        <taxon>Saccharomycetes</taxon>
        <taxon>Ascoideaceae</taxon>
        <taxon>Ascoidea</taxon>
    </lineage>
</organism>
<dbReference type="AlphaFoldDB" id="A0A1D2V9W0"/>
<dbReference type="InterPro" id="IPR027417">
    <property type="entry name" value="P-loop_NTPase"/>
</dbReference>
<dbReference type="Pfam" id="PF00071">
    <property type="entry name" value="Ras"/>
    <property type="match status" value="1"/>
</dbReference>
<keyword evidence="2" id="KW-0547">Nucleotide-binding</keyword>
<evidence type="ECO:0000313" key="4">
    <source>
        <dbReference type="EMBL" id="ODV58287.1"/>
    </source>
</evidence>
<proteinExistence type="predicted"/>
<evidence type="ECO:0000256" key="1">
    <source>
        <dbReference type="ARBA" id="ARBA00022481"/>
    </source>
</evidence>
<dbReference type="InParanoid" id="A0A1D2V9W0"/>
<keyword evidence="1" id="KW-0488">Methylation</keyword>
<evidence type="ECO:0000256" key="2">
    <source>
        <dbReference type="ARBA" id="ARBA00022741"/>
    </source>
</evidence>
<reference evidence="5" key="1">
    <citation type="submission" date="2016-05" db="EMBL/GenBank/DDBJ databases">
        <title>Comparative genomics of biotechnologically important yeasts.</title>
        <authorList>
            <consortium name="DOE Joint Genome Institute"/>
            <person name="Riley R."/>
            <person name="Haridas S."/>
            <person name="Wolfe K.H."/>
            <person name="Lopes M.R."/>
            <person name="Hittinger C.T."/>
            <person name="Goker M."/>
            <person name="Salamov A."/>
            <person name="Wisecaver J."/>
            <person name="Long T.M."/>
            <person name="Aerts A.L."/>
            <person name="Barry K."/>
            <person name="Choi C."/>
            <person name="Clum A."/>
            <person name="Coughlan A.Y."/>
            <person name="Deshpande S."/>
            <person name="Douglass A.P."/>
            <person name="Hanson S.J."/>
            <person name="Klenk H.-P."/>
            <person name="Labutti K."/>
            <person name="Lapidus A."/>
            <person name="Lindquist E."/>
            <person name="Lipzen A."/>
            <person name="Meier-Kolthoff J.P."/>
            <person name="Ohm R.A."/>
            <person name="Otillar R.P."/>
            <person name="Pangilinan J."/>
            <person name="Peng Y."/>
            <person name="Rokas A."/>
            <person name="Rosa C.A."/>
            <person name="Scheuner C."/>
            <person name="Sibirny A.A."/>
            <person name="Slot J.C."/>
            <person name="Stielow J.B."/>
            <person name="Sun H."/>
            <person name="Kurtzman C.P."/>
            <person name="Blackwell M."/>
            <person name="Grigoriev I.V."/>
            <person name="Jeffries T.W."/>
        </authorList>
    </citation>
    <scope>NUCLEOTIDE SEQUENCE [LARGE SCALE GENOMIC DNA]</scope>
    <source>
        <strain evidence="5">DSM 1968</strain>
    </source>
</reference>
<sequence length="200" mass="22628">MDQDLPKIISKKLVVVGDSGVGKTTMLLAHSRGYFGEIFIPTIAELLWHDYEENGVVKMEMELIDTSNIQDYDRLRPLMYPNSSIALICFAINSPSSLVSAETKWRTEILKYIPKIPVFLIGCKSDLRNDEPTILDLQSRDERVVSVSDARRVADRIKAIHYFECLAATQTGLSNIFDTAAELVFNMQELKPNFLLCIII</sequence>
<dbReference type="PROSITE" id="PS51419">
    <property type="entry name" value="RAB"/>
    <property type="match status" value="1"/>
</dbReference>
<protein>
    <submittedName>
        <fullName evidence="4">Uncharacterized protein</fullName>
    </submittedName>
</protein>